<feature type="domain" description="ShKT" evidence="2">
    <location>
        <begin position="149"/>
        <end position="186"/>
    </location>
</feature>
<accession>A0A0N4WS74</accession>
<dbReference type="AlphaFoldDB" id="A0A0N4WS74"/>
<feature type="domain" description="ShKT" evidence="2">
    <location>
        <begin position="111"/>
        <end position="145"/>
    </location>
</feature>
<dbReference type="EMBL" id="UZAF01018543">
    <property type="protein sequence ID" value="VDO52551.1"/>
    <property type="molecule type" value="Genomic_DNA"/>
</dbReference>
<reference evidence="3 4" key="2">
    <citation type="submission" date="2018-11" db="EMBL/GenBank/DDBJ databases">
        <authorList>
            <consortium name="Pathogen Informatics"/>
        </authorList>
    </citation>
    <scope>NUCLEOTIDE SEQUENCE [LARGE SCALE GENOMIC DNA]</scope>
    <source>
        <strain evidence="3 4">MHpl1</strain>
    </source>
</reference>
<dbReference type="Gene3D" id="1.10.10.1940">
    <property type="match status" value="1"/>
</dbReference>
<proteinExistence type="predicted"/>
<feature type="disulfide bond" evidence="1">
    <location>
        <begin position="111"/>
        <end position="145"/>
    </location>
</feature>
<evidence type="ECO:0000313" key="4">
    <source>
        <dbReference type="Proteomes" id="UP000268014"/>
    </source>
</evidence>
<dbReference type="STRING" id="6290.A0A0N4WS74"/>
<dbReference type="SMART" id="SM00254">
    <property type="entry name" value="ShKT"/>
    <property type="match status" value="3"/>
</dbReference>
<evidence type="ECO:0000313" key="3">
    <source>
        <dbReference type="EMBL" id="VDO52551.1"/>
    </source>
</evidence>
<keyword evidence="4" id="KW-1185">Reference proteome</keyword>
<dbReference type="PANTHER" id="PTHR21724">
    <property type="entry name" value="SHKT DOMAIN-CONTAINING PROTEIN"/>
    <property type="match status" value="1"/>
</dbReference>
<dbReference type="Proteomes" id="UP000268014">
    <property type="component" value="Unassembled WGS sequence"/>
</dbReference>
<dbReference type="PANTHER" id="PTHR21724:SF94">
    <property type="entry name" value="SHKT DOMAIN-CONTAINING PROTEIN"/>
    <property type="match status" value="1"/>
</dbReference>
<name>A0A0N4WS74_HAEPC</name>
<sequence length="187" mass="21550">MRLARKNPNLHVVLQVHNSTSCATVPQLRACLVRLSVRYKGITQEKSDPIFSCSNSNEVHSGKCLDEYTYCREFSSLCMDPTFGDVMARHCTLTCKRCDDIEIKEEYGADCFDITPDCRSHLELCNHSKYRQLMKESCAKSCKLCQPACKDRHKNCRQFVEDGFCEDKTYTIEEQKYLCGFSCNFCQ</sequence>
<comment type="caution">
    <text evidence="1">Lacks conserved residue(s) required for the propagation of feature annotation.</text>
</comment>
<keyword evidence="1" id="KW-1015">Disulfide bond</keyword>
<dbReference type="Pfam" id="PF01549">
    <property type="entry name" value="ShK"/>
    <property type="match status" value="3"/>
</dbReference>
<reference evidence="5" key="1">
    <citation type="submission" date="2017-02" db="UniProtKB">
        <authorList>
            <consortium name="WormBaseParasite"/>
        </authorList>
    </citation>
    <scope>IDENTIFICATION</scope>
</reference>
<gene>
    <name evidence="3" type="ORF">HPLM_LOCUS14364</name>
</gene>
<evidence type="ECO:0000313" key="5">
    <source>
        <dbReference type="WBParaSite" id="HPLM_0001437201-mRNA-1"/>
    </source>
</evidence>
<protein>
    <submittedName>
        <fullName evidence="5">ShTK domain protein</fullName>
    </submittedName>
</protein>
<dbReference type="OrthoDB" id="270651at2759"/>
<dbReference type="PROSITE" id="PS51670">
    <property type="entry name" value="SHKT"/>
    <property type="match status" value="2"/>
</dbReference>
<organism evidence="5">
    <name type="scientific">Haemonchus placei</name>
    <name type="common">Barber's pole worm</name>
    <dbReference type="NCBI Taxonomy" id="6290"/>
    <lineage>
        <taxon>Eukaryota</taxon>
        <taxon>Metazoa</taxon>
        <taxon>Ecdysozoa</taxon>
        <taxon>Nematoda</taxon>
        <taxon>Chromadorea</taxon>
        <taxon>Rhabditida</taxon>
        <taxon>Rhabditina</taxon>
        <taxon>Rhabditomorpha</taxon>
        <taxon>Strongyloidea</taxon>
        <taxon>Trichostrongylidae</taxon>
        <taxon>Haemonchus</taxon>
    </lineage>
</organism>
<dbReference type="InterPro" id="IPR003582">
    <property type="entry name" value="ShKT_dom"/>
</dbReference>
<dbReference type="OMA" id="IQCPLWA"/>
<dbReference type="WBParaSite" id="HPLM_0001437201-mRNA-1">
    <property type="protein sequence ID" value="HPLM_0001437201-mRNA-1"/>
    <property type="gene ID" value="HPLM_0001437201"/>
</dbReference>
<evidence type="ECO:0000259" key="2">
    <source>
        <dbReference type="PROSITE" id="PS51670"/>
    </source>
</evidence>
<evidence type="ECO:0000256" key="1">
    <source>
        <dbReference type="PROSITE-ProRule" id="PRU01005"/>
    </source>
</evidence>